<comment type="caution">
    <text evidence="1">The sequence shown here is derived from an EMBL/GenBank/DDBJ whole genome shotgun (WGS) entry which is preliminary data.</text>
</comment>
<keyword evidence="2" id="KW-1185">Reference proteome</keyword>
<protein>
    <submittedName>
        <fullName evidence="1">Uncharacterized protein</fullName>
    </submittedName>
</protein>
<reference evidence="1" key="1">
    <citation type="submission" date="2021-06" db="EMBL/GenBank/DDBJ databases">
        <authorList>
            <person name="Hodson N. C."/>
            <person name="Mongue J. A."/>
            <person name="Jaron S. K."/>
        </authorList>
    </citation>
    <scope>NUCLEOTIDE SEQUENCE</scope>
</reference>
<evidence type="ECO:0000313" key="1">
    <source>
        <dbReference type="EMBL" id="CAG7838396.1"/>
    </source>
</evidence>
<dbReference type="Proteomes" id="UP000708208">
    <property type="component" value="Unassembled WGS sequence"/>
</dbReference>
<evidence type="ECO:0000313" key="2">
    <source>
        <dbReference type="Proteomes" id="UP000708208"/>
    </source>
</evidence>
<dbReference type="PROSITE" id="PS51257">
    <property type="entry name" value="PROKAR_LIPOPROTEIN"/>
    <property type="match status" value="1"/>
</dbReference>
<dbReference type="AlphaFoldDB" id="A0A8J2Q7L0"/>
<accession>A0A8J2Q7L0</accession>
<sequence length="72" mass="7815">MRRTRVVAGVFTCLTYLGCVTLVSCSICQTIISLKFLCSFTVGAVFAGYSCSKFGILIALSWEYKLITGTCV</sequence>
<name>A0A8J2Q7L0_9HEXA</name>
<gene>
    <name evidence="1" type="ORF">AFUS01_LOCUS47373</name>
</gene>
<proteinExistence type="predicted"/>
<dbReference type="EMBL" id="CAJVCH010571740">
    <property type="protein sequence ID" value="CAG7838396.1"/>
    <property type="molecule type" value="Genomic_DNA"/>
</dbReference>
<organism evidence="1 2">
    <name type="scientific">Allacma fusca</name>
    <dbReference type="NCBI Taxonomy" id="39272"/>
    <lineage>
        <taxon>Eukaryota</taxon>
        <taxon>Metazoa</taxon>
        <taxon>Ecdysozoa</taxon>
        <taxon>Arthropoda</taxon>
        <taxon>Hexapoda</taxon>
        <taxon>Collembola</taxon>
        <taxon>Symphypleona</taxon>
        <taxon>Sminthuridae</taxon>
        <taxon>Allacma</taxon>
    </lineage>
</organism>